<feature type="transmembrane region" description="Helical" evidence="1">
    <location>
        <begin position="53"/>
        <end position="71"/>
    </location>
</feature>
<accession>A0AAX1JFF1</accession>
<protein>
    <recommendedName>
        <fullName evidence="4">DUF3040 domain-containing protein</fullName>
    </recommendedName>
</protein>
<reference evidence="2" key="1">
    <citation type="submission" date="2020-11" db="EMBL/GenBank/DDBJ databases">
        <title>Intraspecies plasmid and genomic variation of Mycobacterium kubicae revealed by the complete genome sequences of two clinical isolates.</title>
        <authorList>
            <person name="Hendrix J.R."/>
            <person name="Epperson L.E."/>
            <person name="Honda J.R."/>
            <person name="Strong M."/>
        </authorList>
    </citation>
    <scope>NUCLEOTIDE SEQUENCE</scope>
    <source>
        <strain evidence="2">JCM 13573</strain>
    </source>
</reference>
<gene>
    <name evidence="2" type="ORF">I2456_11745</name>
</gene>
<evidence type="ECO:0000313" key="3">
    <source>
        <dbReference type="Proteomes" id="UP000663583"/>
    </source>
</evidence>
<dbReference type="RefSeq" id="WP_068032155.1">
    <property type="nucleotide sequence ID" value="NZ_BLKU01000003.1"/>
</dbReference>
<feature type="transmembrane region" description="Helical" evidence="1">
    <location>
        <begin position="30"/>
        <end position="47"/>
    </location>
</feature>
<sequence>MTTSEHVRSLSAASSSDVLIAGVPWPRHKVFAVLAGVVALLIIGAVTASPAPAVLGAAGLAVAVGLVLRVLEQPRA</sequence>
<evidence type="ECO:0000313" key="2">
    <source>
        <dbReference type="EMBL" id="QPI40048.1"/>
    </source>
</evidence>
<dbReference type="AlphaFoldDB" id="A0AAX1JFF1"/>
<keyword evidence="1" id="KW-0472">Membrane</keyword>
<proteinExistence type="predicted"/>
<dbReference type="KEGG" id="mku:I2456_11745"/>
<evidence type="ECO:0008006" key="4">
    <source>
        <dbReference type="Google" id="ProtNLM"/>
    </source>
</evidence>
<organism evidence="2 3">
    <name type="scientific">Mycobacterium kubicae</name>
    <dbReference type="NCBI Taxonomy" id="120959"/>
    <lineage>
        <taxon>Bacteria</taxon>
        <taxon>Bacillati</taxon>
        <taxon>Actinomycetota</taxon>
        <taxon>Actinomycetes</taxon>
        <taxon>Mycobacteriales</taxon>
        <taxon>Mycobacteriaceae</taxon>
        <taxon>Mycobacterium</taxon>
        <taxon>Mycobacterium simiae complex</taxon>
    </lineage>
</organism>
<keyword evidence="1" id="KW-0812">Transmembrane</keyword>
<dbReference type="EMBL" id="CP065047">
    <property type="protein sequence ID" value="QPI40048.1"/>
    <property type="molecule type" value="Genomic_DNA"/>
</dbReference>
<dbReference type="Proteomes" id="UP000663583">
    <property type="component" value="Chromosome"/>
</dbReference>
<evidence type="ECO:0000256" key="1">
    <source>
        <dbReference type="SAM" id="Phobius"/>
    </source>
</evidence>
<keyword evidence="1" id="KW-1133">Transmembrane helix</keyword>
<name>A0AAX1JFF1_9MYCO</name>